<evidence type="ECO:0000256" key="3">
    <source>
        <dbReference type="ARBA" id="ARBA00022605"/>
    </source>
</evidence>
<feature type="active site" description="Proton acceptor" evidence="7">
    <location>
        <position position="311"/>
    </location>
</feature>
<evidence type="ECO:0000313" key="10">
    <source>
        <dbReference type="Proteomes" id="UP001500920"/>
    </source>
</evidence>
<dbReference type="Proteomes" id="UP001500920">
    <property type="component" value="Unassembled WGS sequence"/>
</dbReference>
<dbReference type="PIRSF" id="PIRSF000505">
    <property type="entry name" value="EPSPS"/>
    <property type="match status" value="1"/>
</dbReference>
<feature type="binding site" evidence="7">
    <location>
        <position position="91"/>
    </location>
    <ligand>
        <name>phosphoenolpyruvate</name>
        <dbReference type="ChEBI" id="CHEBI:58702"/>
    </ligand>
</feature>
<dbReference type="InterPro" id="IPR006264">
    <property type="entry name" value="EPSP_synthase"/>
</dbReference>
<sequence>MKTLMNSRFYGTLKVPGDKSITHRSLMFASLAKGTSHVKDPLLSEDTYATKACMESLGVEIVTEAEGWRVDSPGRKHLHSPSAPLYAGNSGTTARLLTGMIAGIGLEAEIIGDASISKRPMDRIKEPLEQMGARIALKNDKYPPIEISKAGLSPISYTMPVASAQVKSALLLAGLFVEGKSVITEPSPSRNHSELMLEEFGADISVDDQVITLDGGKELSPADVVVPGDISSAAFLLVLAILKPGSDITIENVSLNETRSGIIDVLEMMEADITVEPTSMTGEPIGNIRAIYTPKLKGFEISGALIPRLIDEIPILTLLTAHSDGPCTVRDAVELRYKETDRIRAVIDELSKFGFEFTEYNDGFTVSLEKIHLAEGVSMRGYDDHRIIMMLIVLGIVMDQPLDIDDMTAIDISYPDFMADLEALRKDA</sequence>
<protein>
    <recommendedName>
        <fullName evidence="7">3-phosphoshikimate 1-carboxyvinyltransferase</fullName>
        <ecNumber evidence="7">2.5.1.19</ecNumber>
    </recommendedName>
    <alternativeName>
        <fullName evidence="7">5-enolpyruvylshikimate-3-phosphate synthase</fullName>
        <shortName evidence="7">EPSP synthase</shortName>
        <shortName evidence="7">EPSPS</shortName>
    </alternativeName>
</protein>
<comment type="catalytic activity">
    <reaction evidence="6">
        <text>3-phosphoshikimate + phosphoenolpyruvate = 5-O-(1-carboxyvinyl)-3-phosphoshikimate + phosphate</text>
        <dbReference type="Rhea" id="RHEA:21256"/>
        <dbReference type="ChEBI" id="CHEBI:43474"/>
        <dbReference type="ChEBI" id="CHEBI:57701"/>
        <dbReference type="ChEBI" id="CHEBI:58702"/>
        <dbReference type="ChEBI" id="CHEBI:145989"/>
        <dbReference type="EC" id="2.5.1.19"/>
    </reaction>
    <physiologicalReaction direction="left-to-right" evidence="6">
        <dbReference type="Rhea" id="RHEA:21257"/>
    </physiologicalReaction>
</comment>
<feature type="binding site" evidence="7">
    <location>
        <position position="19"/>
    </location>
    <ligand>
        <name>3-phosphoshikimate</name>
        <dbReference type="ChEBI" id="CHEBI:145989"/>
    </ligand>
</feature>
<feature type="binding site" evidence="7">
    <location>
        <position position="386"/>
    </location>
    <ligand>
        <name>phosphoenolpyruvate</name>
        <dbReference type="ChEBI" id="CHEBI:58702"/>
    </ligand>
</feature>
<comment type="subunit">
    <text evidence="7">Monomer.</text>
</comment>
<dbReference type="PANTHER" id="PTHR21090">
    <property type="entry name" value="AROM/DEHYDROQUINATE SYNTHASE"/>
    <property type="match status" value="1"/>
</dbReference>
<feature type="binding site" evidence="7">
    <location>
        <position position="24"/>
    </location>
    <ligand>
        <name>3-phosphoshikimate</name>
        <dbReference type="ChEBI" id="CHEBI:145989"/>
    </ligand>
</feature>
<dbReference type="InterPro" id="IPR013792">
    <property type="entry name" value="RNA3'P_cycl/enolpyr_Trfase_a/b"/>
</dbReference>
<dbReference type="InterPro" id="IPR001986">
    <property type="entry name" value="Enolpyruvate_Tfrase_dom"/>
</dbReference>
<keyword evidence="7" id="KW-0963">Cytoplasm</keyword>
<evidence type="ECO:0000256" key="7">
    <source>
        <dbReference type="HAMAP-Rule" id="MF_00210"/>
    </source>
</evidence>
<gene>
    <name evidence="7 9" type="primary">aroA</name>
    <name evidence="9" type="ORF">GCM10022378_14540</name>
</gene>
<evidence type="ECO:0000313" key="9">
    <source>
        <dbReference type="EMBL" id="GAA3725765.1"/>
    </source>
</evidence>
<dbReference type="PANTHER" id="PTHR21090:SF5">
    <property type="entry name" value="PENTAFUNCTIONAL AROM POLYPEPTIDE"/>
    <property type="match status" value="1"/>
</dbReference>
<dbReference type="Pfam" id="PF00275">
    <property type="entry name" value="EPSP_synthase"/>
    <property type="match status" value="1"/>
</dbReference>
<feature type="domain" description="Enolpyruvate transferase" evidence="8">
    <location>
        <begin position="7"/>
        <end position="420"/>
    </location>
</feature>
<dbReference type="NCBIfam" id="TIGR01356">
    <property type="entry name" value="aroA"/>
    <property type="match status" value="1"/>
</dbReference>
<reference evidence="10" key="1">
    <citation type="journal article" date="2019" name="Int. J. Syst. Evol. Microbiol.">
        <title>The Global Catalogue of Microorganisms (GCM) 10K type strain sequencing project: providing services to taxonomists for standard genome sequencing and annotation.</title>
        <authorList>
            <consortium name="The Broad Institute Genomics Platform"/>
            <consortium name="The Broad Institute Genome Sequencing Center for Infectious Disease"/>
            <person name="Wu L."/>
            <person name="Ma J."/>
        </authorList>
    </citation>
    <scope>NUCLEOTIDE SEQUENCE [LARGE SCALE GENOMIC DNA]</scope>
    <source>
        <strain evidence="10">JCM 16981</strain>
    </source>
</reference>
<dbReference type="InterPro" id="IPR036968">
    <property type="entry name" value="Enolpyruvate_Tfrase_sf"/>
</dbReference>
<dbReference type="SUPFAM" id="SSF55205">
    <property type="entry name" value="EPT/RTPC-like"/>
    <property type="match status" value="1"/>
</dbReference>
<dbReference type="PROSITE" id="PS00104">
    <property type="entry name" value="EPSP_SYNTHASE_1"/>
    <property type="match status" value="1"/>
</dbReference>
<proteinExistence type="inferred from homology"/>
<organism evidence="9 10">
    <name type="scientific">Salinicoccus jeotgali</name>
    <dbReference type="NCBI Taxonomy" id="381634"/>
    <lineage>
        <taxon>Bacteria</taxon>
        <taxon>Bacillati</taxon>
        <taxon>Bacillota</taxon>
        <taxon>Bacilli</taxon>
        <taxon>Bacillales</taxon>
        <taxon>Staphylococcaceae</taxon>
        <taxon>Salinicoccus</taxon>
    </lineage>
</organism>
<feature type="binding site" evidence="7">
    <location>
        <position position="163"/>
    </location>
    <ligand>
        <name>3-phosphoshikimate</name>
        <dbReference type="ChEBI" id="CHEBI:145989"/>
    </ligand>
</feature>
<accession>A0ABP7EXH3</accession>
<keyword evidence="10" id="KW-1185">Reference proteome</keyword>
<feature type="binding site" evidence="7">
    <location>
        <position position="165"/>
    </location>
    <ligand>
        <name>3-phosphoshikimate</name>
        <dbReference type="ChEBI" id="CHEBI:145989"/>
    </ligand>
</feature>
<feature type="binding site" evidence="7">
    <location>
        <position position="119"/>
    </location>
    <ligand>
        <name>phosphoenolpyruvate</name>
        <dbReference type="ChEBI" id="CHEBI:58702"/>
    </ligand>
</feature>
<comment type="pathway">
    <text evidence="1 7">Metabolic intermediate biosynthesis; chorismate biosynthesis; chorismate from D-erythrose 4-phosphate and phosphoenolpyruvate: step 6/7.</text>
</comment>
<evidence type="ECO:0000259" key="8">
    <source>
        <dbReference type="Pfam" id="PF00275"/>
    </source>
</evidence>
<dbReference type="RefSeq" id="WP_344702969.1">
    <property type="nucleotide sequence ID" value="NZ_BAABCK010000023.1"/>
</dbReference>
<comment type="subcellular location">
    <subcellularLocation>
        <location evidence="7">Cytoplasm</location>
    </subcellularLocation>
</comment>
<dbReference type="HAMAP" id="MF_00210">
    <property type="entry name" value="EPSP_synth"/>
    <property type="match status" value="1"/>
</dbReference>
<feature type="binding site" evidence="7">
    <location>
        <position position="20"/>
    </location>
    <ligand>
        <name>3-phosphoshikimate</name>
        <dbReference type="ChEBI" id="CHEBI:145989"/>
    </ligand>
</feature>
<dbReference type="InterPro" id="IPR023193">
    <property type="entry name" value="EPSP_synthase_CS"/>
</dbReference>
<feature type="binding site" evidence="7">
    <location>
        <position position="338"/>
    </location>
    <ligand>
        <name>3-phosphoshikimate</name>
        <dbReference type="ChEBI" id="CHEBI:145989"/>
    </ligand>
</feature>
<feature type="binding site" evidence="7">
    <location>
        <position position="19"/>
    </location>
    <ligand>
        <name>phosphoenolpyruvate</name>
        <dbReference type="ChEBI" id="CHEBI:58702"/>
    </ligand>
</feature>
<dbReference type="Gene3D" id="3.65.10.10">
    <property type="entry name" value="Enolpyruvate transferase domain"/>
    <property type="match status" value="2"/>
</dbReference>
<evidence type="ECO:0000256" key="6">
    <source>
        <dbReference type="ARBA" id="ARBA00044633"/>
    </source>
</evidence>
<evidence type="ECO:0000256" key="5">
    <source>
        <dbReference type="ARBA" id="ARBA00023141"/>
    </source>
</evidence>
<feature type="binding site" evidence="7">
    <location>
        <position position="342"/>
    </location>
    <ligand>
        <name>phosphoenolpyruvate</name>
        <dbReference type="ChEBI" id="CHEBI:58702"/>
    </ligand>
</feature>
<feature type="binding site" evidence="7">
    <location>
        <position position="165"/>
    </location>
    <ligand>
        <name>phosphoenolpyruvate</name>
        <dbReference type="ChEBI" id="CHEBI:58702"/>
    </ligand>
</feature>
<dbReference type="PROSITE" id="PS00885">
    <property type="entry name" value="EPSP_SYNTHASE_2"/>
    <property type="match status" value="1"/>
</dbReference>
<keyword evidence="5 7" id="KW-0057">Aromatic amino acid biosynthesis</keyword>
<evidence type="ECO:0000256" key="2">
    <source>
        <dbReference type="ARBA" id="ARBA00009948"/>
    </source>
</evidence>
<evidence type="ECO:0000256" key="4">
    <source>
        <dbReference type="ARBA" id="ARBA00022679"/>
    </source>
</evidence>
<dbReference type="EMBL" id="BAABCK010000023">
    <property type="protein sequence ID" value="GAA3725765.1"/>
    <property type="molecule type" value="Genomic_DNA"/>
</dbReference>
<comment type="similarity">
    <text evidence="2 7">Belongs to the EPSP synthase family.</text>
</comment>
<comment type="caution">
    <text evidence="9">The sequence shown here is derived from an EMBL/GenBank/DDBJ whole genome shotgun (WGS) entry which is preliminary data.</text>
</comment>
<evidence type="ECO:0000256" key="1">
    <source>
        <dbReference type="ARBA" id="ARBA00004811"/>
    </source>
</evidence>
<comment type="caution">
    <text evidence="7">Lacks conserved residue(s) required for the propagation of feature annotation.</text>
</comment>
<feature type="binding site" evidence="7">
    <location>
        <position position="311"/>
    </location>
    <ligand>
        <name>3-phosphoshikimate</name>
        <dbReference type="ChEBI" id="CHEBI:145989"/>
    </ligand>
</feature>
<dbReference type="CDD" id="cd01556">
    <property type="entry name" value="EPSP_synthase"/>
    <property type="match status" value="1"/>
</dbReference>
<keyword evidence="3 7" id="KW-0028">Amino-acid biosynthesis</keyword>
<comment type="function">
    <text evidence="7">Catalyzes the transfer of the enolpyruvyl moiety of phosphoenolpyruvate (PEP) to the 5-hydroxyl of shikimate-3-phosphate (S3P) to produce enolpyruvyl shikimate-3-phosphate and inorganic phosphate.</text>
</comment>
<name>A0ABP7EXH3_9STAP</name>
<keyword evidence="4 7" id="KW-0808">Transferase</keyword>
<dbReference type="EC" id="2.5.1.19" evidence="7"/>